<evidence type="ECO:0000313" key="1">
    <source>
        <dbReference type="EMBL" id="GAA4986963.1"/>
    </source>
</evidence>
<sequence>MGKLTNVEKPPYAPSGAELGELMIVRHHLGEDGELAQYLTRQLNTPLDWPQDGGLNTEHVAEIAAAAACDVSHNQAANGHLVDLLAALPLPGTQEGDEFWDELRRAGGDAALYIDPVNSGGPFIKYLIDGNEGGIAGRVLSFLGKLDDQQREAVIGVIGAALDYNSFVAGGRYLGKLWLRDAETSAWHVLLASRRAYETEDDRKRFLEAWSNA</sequence>
<name>A0ABP9I4Q4_9ACTN</name>
<reference evidence="2" key="1">
    <citation type="journal article" date="2019" name="Int. J. Syst. Evol. Microbiol.">
        <title>The Global Catalogue of Microorganisms (GCM) 10K type strain sequencing project: providing services to taxonomists for standard genome sequencing and annotation.</title>
        <authorList>
            <consortium name="The Broad Institute Genomics Platform"/>
            <consortium name="The Broad Institute Genome Sequencing Center for Infectious Disease"/>
            <person name="Wu L."/>
            <person name="Ma J."/>
        </authorList>
    </citation>
    <scope>NUCLEOTIDE SEQUENCE [LARGE SCALE GENOMIC DNA]</scope>
    <source>
        <strain evidence="2">JCM 17657</strain>
    </source>
</reference>
<evidence type="ECO:0000313" key="2">
    <source>
        <dbReference type="Proteomes" id="UP001500610"/>
    </source>
</evidence>
<proteinExistence type="predicted"/>
<protein>
    <submittedName>
        <fullName evidence="1">Uncharacterized protein</fullName>
    </submittedName>
</protein>
<keyword evidence="2" id="KW-1185">Reference proteome</keyword>
<dbReference type="Proteomes" id="UP001500610">
    <property type="component" value="Unassembled WGS sequence"/>
</dbReference>
<dbReference type="EMBL" id="BAABIV010000011">
    <property type="protein sequence ID" value="GAA4986963.1"/>
    <property type="molecule type" value="Genomic_DNA"/>
</dbReference>
<gene>
    <name evidence="1" type="ORF">GCM10023257_28530</name>
</gene>
<dbReference type="RefSeq" id="WP_226027671.1">
    <property type="nucleotide sequence ID" value="NZ_BAABIV010000011.1"/>
</dbReference>
<organism evidence="1 2">
    <name type="scientific">Streptomyces hyderabadensis</name>
    <dbReference type="NCBI Taxonomy" id="598549"/>
    <lineage>
        <taxon>Bacteria</taxon>
        <taxon>Bacillati</taxon>
        <taxon>Actinomycetota</taxon>
        <taxon>Actinomycetes</taxon>
        <taxon>Kitasatosporales</taxon>
        <taxon>Streptomycetaceae</taxon>
        <taxon>Streptomyces</taxon>
    </lineage>
</organism>
<accession>A0ABP9I4Q4</accession>
<comment type="caution">
    <text evidence="1">The sequence shown here is derived from an EMBL/GenBank/DDBJ whole genome shotgun (WGS) entry which is preliminary data.</text>
</comment>